<proteinExistence type="predicted"/>
<sequence length="59" mass="6612">MEHDINVYVGLDVHKDSITVAYAPASGEVELFGKIGTTQTDIDRLCKRLQCKARHIRVV</sequence>
<gene>
    <name evidence="1" type="ORF">PAMC26510_07080</name>
</gene>
<protein>
    <submittedName>
        <fullName evidence="1">Mobile element protein</fullName>
    </submittedName>
</protein>
<accession>A0A242N5H3</accession>
<dbReference type="EMBL" id="NBTY01000038">
    <property type="protein sequence ID" value="OTP78908.1"/>
    <property type="molecule type" value="Genomic_DNA"/>
</dbReference>
<dbReference type="Proteomes" id="UP000194546">
    <property type="component" value="Unassembled WGS sequence"/>
</dbReference>
<evidence type="ECO:0000313" key="2">
    <source>
        <dbReference type="Proteomes" id="UP000194546"/>
    </source>
</evidence>
<evidence type="ECO:0000313" key="1">
    <source>
        <dbReference type="EMBL" id="OTP78908.1"/>
    </source>
</evidence>
<organism evidence="1 2">
    <name type="scientific">Caballeronia sordidicola</name>
    <name type="common">Burkholderia sordidicola</name>
    <dbReference type="NCBI Taxonomy" id="196367"/>
    <lineage>
        <taxon>Bacteria</taxon>
        <taxon>Pseudomonadati</taxon>
        <taxon>Pseudomonadota</taxon>
        <taxon>Betaproteobacteria</taxon>
        <taxon>Burkholderiales</taxon>
        <taxon>Burkholderiaceae</taxon>
        <taxon>Caballeronia</taxon>
    </lineage>
</organism>
<reference evidence="1 2" key="1">
    <citation type="submission" date="2017-03" db="EMBL/GenBank/DDBJ databases">
        <title>Genome analysis of strain PAMC 26510.</title>
        <authorList>
            <person name="Oh H.-M."/>
            <person name="Yang J.-A."/>
        </authorList>
    </citation>
    <scope>NUCLEOTIDE SEQUENCE [LARGE SCALE GENOMIC DNA]</scope>
    <source>
        <strain evidence="1 2">PAMC 26510</strain>
    </source>
</reference>
<comment type="caution">
    <text evidence="1">The sequence shown here is derived from an EMBL/GenBank/DDBJ whole genome shotgun (WGS) entry which is preliminary data.</text>
</comment>
<dbReference type="AlphaFoldDB" id="A0A242N5H3"/>
<name>A0A242N5H3_CABSO</name>